<protein>
    <submittedName>
        <fullName evidence="1">Winged helix-turn-helix domain-containing protein</fullName>
    </submittedName>
</protein>
<dbReference type="Pfam" id="PF06224">
    <property type="entry name" value="AlkZ-like"/>
    <property type="match status" value="1"/>
</dbReference>
<keyword evidence="2" id="KW-1185">Reference proteome</keyword>
<reference evidence="1 2" key="1">
    <citation type="submission" date="2019-06" db="EMBL/GenBank/DDBJ databases">
        <title>Genome sequence of Rhodobacteraceae bacterium D4M1.</title>
        <authorList>
            <person name="Cao J."/>
        </authorList>
    </citation>
    <scope>NUCLEOTIDE SEQUENCE [LARGE SCALE GENOMIC DNA]</scope>
    <source>
        <strain evidence="1 2">D4M1</strain>
    </source>
</reference>
<dbReference type="Proteomes" id="UP000305888">
    <property type="component" value="Chromosome"/>
</dbReference>
<dbReference type="InterPro" id="IPR009351">
    <property type="entry name" value="AlkZ-like"/>
</dbReference>
<dbReference type="EMBL" id="CP040818">
    <property type="protein sequence ID" value="QDL90702.1"/>
    <property type="molecule type" value="Genomic_DNA"/>
</dbReference>
<evidence type="ECO:0000313" key="1">
    <source>
        <dbReference type="EMBL" id="QDL90702.1"/>
    </source>
</evidence>
<evidence type="ECO:0000313" key="2">
    <source>
        <dbReference type="Proteomes" id="UP000305888"/>
    </source>
</evidence>
<dbReference type="KEGG" id="ppru:FDP22_02205"/>
<dbReference type="PANTHER" id="PTHR30528:SF0">
    <property type="entry name" value="CYTOPLASMIC PROTEIN"/>
    <property type="match status" value="1"/>
</dbReference>
<organism evidence="1 2">
    <name type="scientific">Paroceanicella profunda</name>
    <dbReference type="NCBI Taxonomy" id="2579971"/>
    <lineage>
        <taxon>Bacteria</taxon>
        <taxon>Pseudomonadati</taxon>
        <taxon>Pseudomonadota</taxon>
        <taxon>Alphaproteobacteria</taxon>
        <taxon>Rhodobacterales</taxon>
        <taxon>Paracoccaceae</taxon>
        <taxon>Paroceanicella</taxon>
    </lineage>
</organism>
<gene>
    <name evidence="1" type="ORF">FDP22_02205</name>
</gene>
<sequence>MLHLPNRDARRLFLHLHGLAESPNRRLDPAGLMRVIEGIGFVQVDSIATVERAHHMILHARSQSYRPADLDRLLERDRLLFENWTHDASIIPVAFYPQWKPRFARARARLADRWAGWQGREYEAELSRVLAHVTAQGETTAADLMTERRGNAGAWWGWHPEKTALEYLWRTGDLAISRRESFRKIYDLPERVLPDHHHLAAPDHDAWVDWACSGALDRLGFATPGELAAFWEAVSPEEAKDWVARNRDALEVVEFGTADGSGRHVFARPGLAERAAAAPEPPPRIRVLSPFDPALRDRNRALRLFGFDYRIEIYVPAHKRKYGYYVFPLLEGDRVVGRIDMKARRAEGRLHVTALWPEQGLRFSGGRLARLEAELTRVARFSGCGEVTWEPGWLRLP</sequence>
<dbReference type="OrthoDB" id="9787207at2"/>
<name>A0A5B8FWE0_9RHOB</name>
<proteinExistence type="predicted"/>
<dbReference type="PANTHER" id="PTHR30528">
    <property type="entry name" value="CYTOPLASMIC PROTEIN"/>
    <property type="match status" value="1"/>
</dbReference>
<dbReference type="AlphaFoldDB" id="A0A5B8FWE0"/>
<accession>A0A5B8FWE0</accession>